<dbReference type="AlphaFoldDB" id="A0A7K1Y3R3"/>
<dbReference type="RefSeq" id="WP_160908912.1">
    <property type="nucleotide sequence ID" value="NZ_WVHS01000007.1"/>
</dbReference>
<feature type="transmembrane region" description="Helical" evidence="1">
    <location>
        <begin position="12"/>
        <end position="29"/>
    </location>
</feature>
<dbReference type="Proteomes" id="UP000451233">
    <property type="component" value="Unassembled WGS sequence"/>
</dbReference>
<comment type="caution">
    <text evidence="2">The sequence shown here is derived from an EMBL/GenBank/DDBJ whole genome shotgun (WGS) entry which is preliminary data.</text>
</comment>
<feature type="transmembrane region" description="Helical" evidence="1">
    <location>
        <begin position="239"/>
        <end position="258"/>
    </location>
</feature>
<keyword evidence="3" id="KW-1185">Reference proteome</keyword>
<evidence type="ECO:0000256" key="1">
    <source>
        <dbReference type="SAM" id="Phobius"/>
    </source>
</evidence>
<keyword evidence="1" id="KW-1133">Transmembrane helix</keyword>
<feature type="transmembrane region" description="Helical" evidence="1">
    <location>
        <begin position="49"/>
        <end position="67"/>
    </location>
</feature>
<keyword evidence="1" id="KW-0472">Membrane</keyword>
<accession>A0A7K1Y3R3</accession>
<evidence type="ECO:0000313" key="2">
    <source>
        <dbReference type="EMBL" id="MXV17900.1"/>
    </source>
</evidence>
<proteinExistence type="predicted"/>
<protein>
    <recommendedName>
        <fullName evidence="4">Flippase-like domain-containing protein</fullName>
    </recommendedName>
</protein>
<feature type="transmembrane region" description="Helical" evidence="1">
    <location>
        <begin position="121"/>
        <end position="151"/>
    </location>
</feature>
<sequence length="320" mass="36641">MKQRYKKTFSIVVKAAVVILAFAFIVHKLQTDKYLADFKRIIDNLAEWHVKATLGAVISLMLVNWTLESFKWKFLVSRIEAISTWKAIESVFCGLTWAVFTPNRIGEYGGRVFFLSPRKRIFGIFAMGVGSAGQMVITNLLGGLALLWFITRFVELDNVLLHYAVAFLTFVFCAFFLLFYFNIRLVASLLNAIRFLKPFRKFFKVLASYPMHELLRVFLLSAGRFAVFTFQYYLVIHLLIPALPAFEMVMMVFILFFVQSALPSLDLLDVGVRSLTATYFFSYITDQQVAIMAAASAIWLVNLIIPAILGTIFVLKLRFF</sequence>
<gene>
    <name evidence="2" type="ORF">GS398_21570</name>
</gene>
<reference evidence="2 3" key="1">
    <citation type="submission" date="2019-11" db="EMBL/GenBank/DDBJ databases">
        <title>Pedobacter sp. HMF7056 Genome sequencing and assembly.</title>
        <authorList>
            <person name="Kang H."/>
            <person name="Kim H."/>
            <person name="Joh K."/>
        </authorList>
    </citation>
    <scope>NUCLEOTIDE SEQUENCE [LARGE SCALE GENOMIC DNA]</scope>
    <source>
        <strain evidence="2 3">HMF7056</strain>
    </source>
</reference>
<organism evidence="2 3">
    <name type="scientific">Hufsiella ginkgonis</name>
    <dbReference type="NCBI Taxonomy" id="2695274"/>
    <lineage>
        <taxon>Bacteria</taxon>
        <taxon>Pseudomonadati</taxon>
        <taxon>Bacteroidota</taxon>
        <taxon>Sphingobacteriia</taxon>
        <taxon>Sphingobacteriales</taxon>
        <taxon>Sphingobacteriaceae</taxon>
        <taxon>Hufsiella</taxon>
    </lineage>
</organism>
<name>A0A7K1Y3R3_9SPHI</name>
<feature type="transmembrane region" description="Helical" evidence="1">
    <location>
        <begin position="163"/>
        <end position="193"/>
    </location>
</feature>
<dbReference type="EMBL" id="WVHS01000007">
    <property type="protein sequence ID" value="MXV17900.1"/>
    <property type="molecule type" value="Genomic_DNA"/>
</dbReference>
<evidence type="ECO:0000313" key="3">
    <source>
        <dbReference type="Proteomes" id="UP000451233"/>
    </source>
</evidence>
<feature type="transmembrane region" description="Helical" evidence="1">
    <location>
        <begin position="290"/>
        <end position="315"/>
    </location>
</feature>
<evidence type="ECO:0008006" key="4">
    <source>
        <dbReference type="Google" id="ProtNLM"/>
    </source>
</evidence>
<keyword evidence="1" id="KW-0812">Transmembrane</keyword>